<evidence type="ECO:0000313" key="3">
    <source>
        <dbReference type="Proteomes" id="UP000077069"/>
    </source>
</evidence>
<evidence type="ECO:0000313" key="2">
    <source>
        <dbReference type="EMBL" id="OAF98850.1"/>
    </source>
</evidence>
<protein>
    <submittedName>
        <fullName evidence="2">HET-domain-containing protein</fullName>
    </submittedName>
</protein>
<accession>A0A177BV52</accession>
<dbReference type="InParanoid" id="A0A177BV52"/>
<dbReference type="EMBL" id="KV441564">
    <property type="protein sequence ID" value="OAF98850.1"/>
    <property type="molecule type" value="Genomic_DNA"/>
</dbReference>
<keyword evidence="3" id="KW-1185">Reference proteome</keyword>
<gene>
    <name evidence="2" type="ORF">CC84DRAFT_1076664</name>
</gene>
<dbReference type="Proteomes" id="UP000077069">
    <property type="component" value="Unassembled WGS sequence"/>
</dbReference>
<dbReference type="OrthoDB" id="5362512at2759"/>
<reference evidence="2 3" key="1">
    <citation type="submission" date="2016-05" db="EMBL/GenBank/DDBJ databases">
        <title>Comparative analysis of secretome profiles of manganese(II)-oxidizing ascomycete fungi.</title>
        <authorList>
            <consortium name="DOE Joint Genome Institute"/>
            <person name="Zeiner C.A."/>
            <person name="Purvine S.O."/>
            <person name="Zink E.M."/>
            <person name="Wu S."/>
            <person name="Pasa-Tolic L."/>
            <person name="Chaput D.L."/>
            <person name="Haridas S."/>
            <person name="Grigoriev I.V."/>
            <person name="Santelli C.M."/>
            <person name="Hansel C.M."/>
        </authorList>
    </citation>
    <scope>NUCLEOTIDE SEQUENCE [LARGE SCALE GENOMIC DNA]</scope>
    <source>
        <strain evidence="2 3">AP3s5-JAC2a</strain>
    </source>
</reference>
<proteinExistence type="predicted"/>
<dbReference type="GeneID" id="28757212"/>
<name>A0A177BV52_9PLEO</name>
<dbReference type="AlphaFoldDB" id="A0A177BV52"/>
<dbReference type="PANTHER" id="PTHR33112:SF16">
    <property type="entry name" value="HETEROKARYON INCOMPATIBILITY DOMAIN-CONTAINING PROTEIN"/>
    <property type="match status" value="1"/>
</dbReference>
<evidence type="ECO:0000259" key="1">
    <source>
        <dbReference type="Pfam" id="PF06985"/>
    </source>
</evidence>
<feature type="non-terminal residue" evidence="2">
    <location>
        <position position="317"/>
    </location>
</feature>
<dbReference type="Pfam" id="PF06985">
    <property type="entry name" value="HET"/>
    <property type="match status" value="1"/>
</dbReference>
<dbReference type="RefSeq" id="XP_018029216.1">
    <property type="nucleotide sequence ID" value="XM_018173726.1"/>
</dbReference>
<feature type="non-terminal residue" evidence="2">
    <location>
        <position position="1"/>
    </location>
</feature>
<feature type="domain" description="Heterokaryon incompatibility" evidence="1">
    <location>
        <begin position="49"/>
        <end position="150"/>
    </location>
</feature>
<organism evidence="2 3">
    <name type="scientific">Paraphaeosphaeria sporulosa</name>
    <dbReference type="NCBI Taxonomy" id="1460663"/>
    <lineage>
        <taxon>Eukaryota</taxon>
        <taxon>Fungi</taxon>
        <taxon>Dikarya</taxon>
        <taxon>Ascomycota</taxon>
        <taxon>Pezizomycotina</taxon>
        <taxon>Dothideomycetes</taxon>
        <taxon>Pleosporomycetidae</taxon>
        <taxon>Pleosporales</taxon>
        <taxon>Massarineae</taxon>
        <taxon>Didymosphaeriaceae</taxon>
        <taxon>Paraphaeosphaeria</taxon>
    </lineage>
</organism>
<dbReference type="PANTHER" id="PTHR33112">
    <property type="entry name" value="DOMAIN PROTEIN, PUTATIVE-RELATED"/>
    <property type="match status" value="1"/>
</dbReference>
<dbReference type="InterPro" id="IPR010730">
    <property type="entry name" value="HET"/>
</dbReference>
<sequence>SIWLDECLHSHNHGSSTGLSRPSRLVAVGTADGTEPIKIVDDSDPGHEYLTLSYCWGRTGNLCTTAETYETFCTYIPWAKLPKTFQDAIQIARNLGVGHIWIDSLCIVQGDLHDWETESAKMADIYSGSLMTIMAAAASDSHGGCFQDRFAIQNTYSPLFQRGWVFQERLMSKRKLIFGDDQTYWECNTIVLSESDIRRRDKFAKYNRVRNDAFRIFSDPSYRLNCPRSRARLWMDLVADYSRCLLTYYTDRLPSLSGLSRSFAQQSGESYVAGLWREQMPHSLCWRVYYRMSEESCEQDYCAPSWSWASVPGQVTF</sequence>